<reference evidence="1 2" key="1">
    <citation type="submission" date="2024-03" db="EMBL/GenBank/DDBJ databases">
        <title>The Acrasis kona genome and developmental transcriptomes reveal deep origins of eukaryotic multicellular pathways.</title>
        <authorList>
            <person name="Sheikh S."/>
            <person name="Fu C.-J."/>
            <person name="Brown M.W."/>
            <person name="Baldauf S.L."/>
        </authorList>
    </citation>
    <scope>NUCLEOTIDE SEQUENCE [LARGE SCALE GENOMIC DNA]</scope>
    <source>
        <strain evidence="1 2">ATCC MYA-3509</strain>
    </source>
</reference>
<evidence type="ECO:0000313" key="2">
    <source>
        <dbReference type="Proteomes" id="UP001431209"/>
    </source>
</evidence>
<proteinExistence type="predicted"/>
<comment type="caution">
    <text evidence="1">The sequence shown here is derived from an EMBL/GenBank/DDBJ whole genome shotgun (WGS) entry which is preliminary data.</text>
</comment>
<gene>
    <name evidence="1" type="ORF">AKO1_000964</name>
</gene>
<dbReference type="Proteomes" id="UP001431209">
    <property type="component" value="Unassembled WGS sequence"/>
</dbReference>
<sequence length="410" mass="47480">MFKFELTQLNQIKSKQLWETMGNKQPIDVDLPKYRCCDKIEHTLRTNHIITHNHPPLVLNIQANPDPEIRHEDFEFVFLDHKHGVLLDRSLPPTPYDLDTGEVCGDNLPYFKGPFSAPNEDLVLVWESVSSGKYLSLFNWRTMKTNKQTSISGELEMQVFGPNLFATECSNIKSSFGSNSCYLEKSFKLYSIPSMKLITKLNGKIKDNYVVVGDKILYSTFNSLCKYNFVTNKHHTIILFDQIMSKPLYMASVSEDEVILYCEGEQRMMVVNIEKQQKVKSIQYVQSDCELCKVCYLGGDVILLVMMLENKMCGDLWNWREDGYIGRSFELELQTEDPLIERFFIKNKMKFVFVDASGSRCAILHPSRTKVYVFKLKESKVYDKIMDNNKAALEKHYFSDVLIVGKQISF</sequence>
<dbReference type="EMBL" id="JAOPGA020001302">
    <property type="protein sequence ID" value="KAL0487106.1"/>
    <property type="molecule type" value="Genomic_DNA"/>
</dbReference>
<organism evidence="1 2">
    <name type="scientific">Acrasis kona</name>
    <dbReference type="NCBI Taxonomy" id="1008807"/>
    <lineage>
        <taxon>Eukaryota</taxon>
        <taxon>Discoba</taxon>
        <taxon>Heterolobosea</taxon>
        <taxon>Tetramitia</taxon>
        <taxon>Eutetramitia</taxon>
        <taxon>Acrasidae</taxon>
        <taxon>Acrasis</taxon>
    </lineage>
</organism>
<accession>A0AAW2ZBA4</accession>
<dbReference type="AlphaFoldDB" id="A0AAW2ZBA4"/>
<protein>
    <submittedName>
        <fullName evidence="1">GlgC</fullName>
    </submittedName>
</protein>
<evidence type="ECO:0000313" key="1">
    <source>
        <dbReference type="EMBL" id="KAL0487106.1"/>
    </source>
</evidence>
<name>A0AAW2ZBA4_9EUKA</name>
<keyword evidence="2" id="KW-1185">Reference proteome</keyword>